<evidence type="ECO:0000256" key="2">
    <source>
        <dbReference type="ARBA" id="ARBA00001946"/>
    </source>
</evidence>
<evidence type="ECO:0000313" key="7">
    <source>
        <dbReference type="Proteomes" id="UP000630353"/>
    </source>
</evidence>
<dbReference type="InterPro" id="IPR015797">
    <property type="entry name" value="NUDIX_hydrolase-like_dom_sf"/>
</dbReference>
<evidence type="ECO:0000256" key="4">
    <source>
        <dbReference type="HAMAP-Rule" id="MF_00298"/>
    </source>
</evidence>
<keyword evidence="7" id="KW-1185">Reference proteome</keyword>
<dbReference type="RefSeq" id="WP_189993721.1">
    <property type="nucleotide sequence ID" value="NZ_BMZS01000011.1"/>
</dbReference>
<feature type="domain" description="Nudix hydrolase" evidence="5">
    <location>
        <begin position="8"/>
        <end position="149"/>
    </location>
</feature>
<dbReference type="EC" id="3.6.1.-" evidence="4"/>
<comment type="cofactor">
    <cofactor evidence="1">
        <name>Mn(2+)</name>
        <dbReference type="ChEBI" id="CHEBI:29035"/>
    </cofactor>
</comment>
<proteinExistence type="inferred from homology"/>
<dbReference type="NCBIfam" id="NF001938">
    <property type="entry name" value="PRK00714.1-5"/>
    <property type="match status" value="1"/>
</dbReference>
<sequence length="168" mass="18778">MAGPDSLPYRPCVGVMLFDSRGQVFVGRRIDTPDAWQMPQGGIDRGEAPETAALRELEEEIGTANAEIVAGTAEWLAYDLPEHLIGKLWGGRWRGQRQKWFACRFLGDDSEIRLDTAHPEFDAWRWVEPEQLTGLIVPFKRAIYSAVVAELLPAVRAASATTRKAKRS</sequence>
<gene>
    <name evidence="4 6" type="primary">rppH</name>
    <name evidence="4" type="synonym">nudH</name>
    <name evidence="6" type="ORF">GCM10017083_44110</name>
</gene>
<dbReference type="GO" id="GO:0019693">
    <property type="term" value="P:ribose phosphate metabolic process"/>
    <property type="evidence" value="ECO:0007669"/>
    <property type="project" value="TreeGrafter"/>
</dbReference>
<accession>A0A919CRH4</accession>
<comment type="similarity">
    <text evidence="4">Belongs to the Nudix hydrolase family. RppH subfamily.</text>
</comment>
<dbReference type="SUPFAM" id="SSF55811">
    <property type="entry name" value="Nudix"/>
    <property type="match status" value="1"/>
</dbReference>
<evidence type="ECO:0000313" key="6">
    <source>
        <dbReference type="EMBL" id="GHD59607.1"/>
    </source>
</evidence>
<dbReference type="GO" id="GO:0008893">
    <property type="term" value="F:guanosine-3',5'-bis(diphosphate) 3'-diphosphatase activity"/>
    <property type="evidence" value="ECO:0007669"/>
    <property type="project" value="TreeGrafter"/>
</dbReference>
<dbReference type="GO" id="GO:0034432">
    <property type="term" value="F:bis(5'-adenosyl)-pentaphosphatase activity"/>
    <property type="evidence" value="ECO:0007669"/>
    <property type="project" value="TreeGrafter"/>
</dbReference>
<feature type="short sequence motif" description="Nudix box" evidence="4">
    <location>
        <begin position="41"/>
        <end position="62"/>
    </location>
</feature>
<organism evidence="6 7">
    <name type="scientific">Thalassobaculum fulvum</name>
    <dbReference type="NCBI Taxonomy" id="1633335"/>
    <lineage>
        <taxon>Bacteria</taxon>
        <taxon>Pseudomonadati</taxon>
        <taxon>Pseudomonadota</taxon>
        <taxon>Alphaproteobacteria</taxon>
        <taxon>Rhodospirillales</taxon>
        <taxon>Thalassobaculaceae</taxon>
        <taxon>Thalassobaculum</taxon>
    </lineage>
</organism>
<comment type="caution">
    <text evidence="6">The sequence shown here is derived from an EMBL/GenBank/DDBJ whole genome shotgun (WGS) entry which is preliminary data.</text>
</comment>
<comment type="function">
    <text evidence="4">Accelerates the degradation of transcripts by removing pyrophosphate from the 5'-end of triphosphorylated RNA, leading to a more labile monophosphorylated state that can stimulate subsequent ribonuclease cleavage.</text>
</comment>
<evidence type="ECO:0000259" key="5">
    <source>
        <dbReference type="PROSITE" id="PS51462"/>
    </source>
</evidence>
<dbReference type="GO" id="GO:0006753">
    <property type="term" value="P:nucleoside phosphate metabolic process"/>
    <property type="evidence" value="ECO:0007669"/>
    <property type="project" value="TreeGrafter"/>
</dbReference>
<dbReference type="PRINTS" id="PR00502">
    <property type="entry name" value="NUDIXFAMILY"/>
</dbReference>
<dbReference type="InterPro" id="IPR020476">
    <property type="entry name" value="Nudix_hydrolase"/>
</dbReference>
<dbReference type="NCBIfam" id="NF001936">
    <property type="entry name" value="PRK00714.1-3"/>
    <property type="match status" value="1"/>
</dbReference>
<protein>
    <recommendedName>
        <fullName evidence="4">RNA pyrophosphohydrolase</fullName>
        <ecNumber evidence="4">3.6.1.-</ecNumber>
    </recommendedName>
    <alternativeName>
        <fullName evidence="4">(Di)nucleoside polyphosphate hydrolase</fullName>
    </alternativeName>
</protein>
<dbReference type="CDD" id="cd03671">
    <property type="entry name" value="NUDIX_Ap4A_hydrolase_plant_like"/>
    <property type="match status" value="1"/>
</dbReference>
<dbReference type="PANTHER" id="PTHR11839">
    <property type="entry name" value="UDP/ADP-SUGAR PYROPHOSPHATASE"/>
    <property type="match status" value="1"/>
</dbReference>
<comment type="cofactor">
    <cofactor evidence="2">
        <name>Mg(2+)</name>
        <dbReference type="ChEBI" id="CHEBI:18420"/>
    </cofactor>
</comment>
<dbReference type="Gene3D" id="3.90.79.10">
    <property type="entry name" value="Nucleoside Triphosphate Pyrophosphohydrolase"/>
    <property type="match status" value="1"/>
</dbReference>
<dbReference type="EMBL" id="BMZS01000011">
    <property type="protein sequence ID" value="GHD59607.1"/>
    <property type="molecule type" value="Genomic_DNA"/>
</dbReference>
<dbReference type="InterPro" id="IPR000086">
    <property type="entry name" value="NUDIX_hydrolase_dom"/>
</dbReference>
<name>A0A919CRH4_9PROT</name>
<evidence type="ECO:0000256" key="1">
    <source>
        <dbReference type="ARBA" id="ARBA00001936"/>
    </source>
</evidence>
<comment type="cofactor">
    <cofactor evidence="4">
        <name>a divalent metal cation</name>
        <dbReference type="ChEBI" id="CHEBI:60240"/>
    </cofactor>
</comment>
<dbReference type="InterPro" id="IPR022927">
    <property type="entry name" value="RppH"/>
</dbReference>
<dbReference type="PROSITE" id="PS00893">
    <property type="entry name" value="NUDIX_BOX"/>
    <property type="match status" value="1"/>
</dbReference>
<reference evidence="6" key="1">
    <citation type="journal article" date="2014" name="Int. J. Syst. Evol. Microbiol.">
        <title>Complete genome sequence of Corynebacterium casei LMG S-19264T (=DSM 44701T), isolated from a smear-ripened cheese.</title>
        <authorList>
            <consortium name="US DOE Joint Genome Institute (JGI-PGF)"/>
            <person name="Walter F."/>
            <person name="Albersmeier A."/>
            <person name="Kalinowski J."/>
            <person name="Ruckert C."/>
        </authorList>
    </citation>
    <scope>NUCLEOTIDE SEQUENCE</scope>
    <source>
        <strain evidence="6">KCTC 42651</strain>
    </source>
</reference>
<evidence type="ECO:0000256" key="3">
    <source>
        <dbReference type="ARBA" id="ARBA00022801"/>
    </source>
</evidence>
<dbReference type="InterPro" id="IPR020084">
    <property type="entry name" value="NUDIX_hydrolase_CS"/>
</dbReference>
<dbReference type="Pfam" id="PF00293">
    <property type="entry name" value="NUDIX"/>
    <property type="match status" value="1"/>
</dbReference>
<reference evidence="6" key="2">
    <citation type="submission" date="2020-09" db="EMBL/GenBank/DDBJ databases">
        <authorList>
            <person name="Sun Q."/>
            <person name="Kim S."/>
        </authorList>
    </citation>
    <scope>NUCLEOTIDE SEQUENCE</scope>
    <source>
        <strain evidence="6">KCTC 42651</strain>
    </source>
</reference>
<dbReference type="AlphaFoldDB" id="A0A919CRH4"/>
<dbReference type="PANTHER" id="PTHR11839:SF22">
    <property type="entry name" value="NUDIX HYDROLASE 26, CHLOROPLASTIC"/>
    <property type="match status" value="1"/>
</dbReference>
<keyword evidence="3 4" id="KW-0378">Hydrolase</keyword>
<dbReference type="Proteomes" id="UP000630353">
    <property type="component" value="Unassembled WGS sequence"/>
</dbReference>
<dbReference type="HAMAP" id="MF_00298">
    <property type="entry name" value="Nudix_RppH"/>
    <property type="match status" value="1"/>
</dbReference>
<dbReference type="PROSITE" id="PS51462">
    <property type="entry name" value="NUDIX"/>
    <property type="match status" value="1"/>
</dbReference>